<sequence>MKGLTKAIKRTPHLMTSKVGLASKSSDPQFDQLQNRFASLEKHAEKLLKDSATFRDSVKNMLLSGSNFGRSFEALFHPLGNEYDLERKHPNAATTLLNISAYQTHMEELKETLTPEIELIDSRVVGPANDFMAILKAIRKNITKRDHKLVDYDRHNNSYTKLKEKKEKTLKDEQNLFKVEQDYETAAADYEYYNNALKEELPKFFDLAARFMTPLFHSFYYMQLNVFYLTLERLQSFTEGKYDLSNNSIANVEQSYADQLTDAAERLEALTIRKGAPPSARILAQNRQTSMSSSGSVGRAGGLSSGAPSRTGTLNRSSTITSSYRTASPTSAEPAAPPAYTTATTTTNVAKGKRPPPPPPTKPKPGAIPPKSYVVALYDYTATAEGDLSFKAGDRIEVVERTASTEDWWTGTINGLKGVFPG</sequence>
<proteinExistence type="predicted"/>
<protein>
    <submittedName>
        <fullName evidence="1">BAR-domain-containing protein</fullName>
    </submittedName>
</protein>
<dbReference type="Proteomes" id="UP000245626">
    <property type="component" value="Unassembled WGS sequence"/>
</dbReference>
<evidence type="ECO:0000313" key="1">
    <source>
        <dbReference type="EMBL" id="PWN49557.1"/>
    </source>
</evidence>
<gene>
    <name evidence="1" type="ORF">IE53DRAFT_317423</name>
</gene>
<organism evidence="1 2">
    <name type="scientific">Violaceomyces palustris</name>
    <dbReference type="NCBI Taxonomy" id="1673888"/>
    <lineage>
        <taxon>Eukaryota</taxon>
        <taxon>Fungi</taxon>
        <taxon>Dikarya</taxon>
        <taxon>Basidiomycota</taxon>
        <taxon>Ustilaginomycotina</taxon>
        <taxon>Ustilaginomycetes</taxon>
        <taxon>Violaceomycetales</taxon>
        <taxon>Violaceomycetaceae</taxon>
        <taxon>Violaceomyces</taxon>
    </lineage>
</organism>
<reference evidence="1 2" key="1">
    <citation type="journal article" date="2018" name="Mol. Biol. Evol.">
        <title>Broad Genomic Sampling Reveals a Smut Pathogenic Ancestry of the Fungal Clade Ustilaginomycotina.</title>
        <authorList>
            <person name="Kijpornyongpan T."/>
            <person name="Mondo S.J."/>
            <person name="Barry K."/>
            <person name="Sandor L."/>
            <person name="Lee J."/>
            <person name="Lipzen A."/>
            <person name="Pangilinan J."/>
            <person name="LaButti K."/>
            <person name="Hainaut M."/>
            <person name="Henrissat B."/>
            <person name="Grigoriev I.V."/>
            <person name="Spatafora J.W."/>
            <person name="Aime M.C."/>
        </authorList>
    </citation>
    <scope>NUCLEOTIDE SEQUENCE [LARGE SCALE GENOMIC DNA]</scope>
    <source>
        <strain evidence="1 2">SA 807</strain>
    </source>
</reference>
<evidence type="ECO:0000313" key="2">
    <source>
        <dbReference type="Proteomes" id="UP000245626"/>
    </source>
</evidence>
<keyword evidence="2" id="KW-1185">Reference proteome</keyword>
<accession>A0ACD0NUW2</accession>
<name>A0ACD0NUW2_9BASI</name>
<dbReference type="EMBL" id="KZ820034">
    <property type="protein sequence ID" value="PWN49557.1"/>
    <property type="molecule type" value="Genomic_DNA"/>
</dbReference>